<evidence type="ECO:0008006" key="4">
    <source>
        <dbReference type="Google" id="ProtNLM"/>
    </source>
</evidence>
<name>A0A382DZ93_9ZZZZ</name>
<feature type="compositionally biased region" description="Polar residues" evidence="2">
    <location>
        <begin position="183"/>
        <end position="193"/>
    </location>
</feature>
<proteinExistence type="predicted"/>
<evidence type="ECO:0000256" key="1">
    <source>
        <dbReference type="SAM" id="Coils"/>
    </source>
</evidence>
<feature type="region of interest" description="Disordered" evidence="2">
    <location>
        <begin position="174"/>
        <end position="193"/>
    </location>
</feature>
<evidence type="ECO:0000313" key="3">
    <source>
        <dbReference type="EMBL" id="SVB42917.1"/>
    </source>
</evidence>
<dbReference type="EMBL" id="UINC01041528">
    <property type="protein sequence ID" value="SVB42917.1"/>
    <property type="molecule type" value="Genomic_DNA"/>
</dbReference>
<accession>A0A382DZ93</accession>
<dbReference type="AlphaFoldDB" id="A0A382DZ93"/>
<protein>
    <recommendedName>
        <fullName evidence="4">ATP synthase F0 subunit B</fullName>
    </recommendedName>
</protein>
<evidence type="ECO:0000256" key="2">
    <source>
        <dbReference type="SAM" id="MobiDB-lite"/>
    </source>
</evidence>
<reference evidence="3" key="1">
    <citation type="submission" date="2018-05" db="EMBL/GenBank/DDBJ databases">
        <authorList>
            <person name="Lanie J.A."/>
            <person name="Ng W.-L."/>
            <person name="Kazmierczak K.M."/>
            <person name="Andrzejewski T.M."/>
            <person name="Davidsen T.M."/>
            <person name="Wayne K.J."/>
            <person name="Tettelin H."/>
            <person name="Glass J.I."/>
            <person name="Rusch D."/>
            <person name="Podicherti R."/>
            <person name="Tsui H.-C.T."/>
            <person name="Winkler M.E."/>
        </authorList>
    </citation>
    <scope>NUCLEOTIDE SEQUENCE</scope>
</reference>
<keyword evidence="1" id="KW-0175">Coiled coil</keyword>
<sequence>MDVNEILSELETLRNTGTKVPGFRGKIMVESDKLVRLSESIKSGMPADIEEAQAIIMQKDSIVSQAYLEAKRVREEAENTAQELSSAASVAHEERVSDSEIIKEASSRGGEITANATTEAQSIVQDARRKAYSLLNDAEASAATQREGADRYSREVLAGLEEKLAEVLSQVRRGIDTLRPEGNTPSPRNGVSV</sequence>
<organism evidence="3">
    <name type="scientific">marine metagenome</name>
    <dbReference type="NCBI Taxonomy" id="408172"/>
    <lineage>
        <taxon>unclassified sequences</taxon>
        <taxon>metagenomes</taxon>
        <taxon>ecological metagenomes</taxon>
    </lineage>
</organism>
<gene>
    <name evidence="3" type="ORF">METZ01_LOCUS195771</name>
</gene>
<feature type="coiled-coil region" evidence="1">
    <location>
        <begin position="63"/>
        <end position="94"/>
    </location>
</feature>